<evidence type="ECO:0000259" key="3">
    <source>
        <dbReference type="PROSITE" id="PS50238"/>
    </source>
</evidence>
<feature type="domain" description="Rho-GAP" evidence="3">
    <location>
        <begin position="1"/>
        <end position="47"/>
    </location>
</feature>
<dbReference type="InterPro" id="IPR051025">
    <property type="entry name" value="RhoGAP"/>
</dbReference>
<dbReference type="InterPro" id="IPR008936">
    <property type="entry name" value="Rho_GTPase_activation_prot"/>
</dbReference>
<dbReference type="GeneTree" id="ENSGT00950000183015"/>
<evidence type="ECO:0000256" key="2">
    <source>
        <dbReference type="SAM" id="MobiDB-lite"/>
    </source>
</evidence>
<dbReference type="GO" id="GO:0005096">
    <property type="term" value="F:GTPase activator activity"/>
    <property type="evidence" value="ECO:0007669"/>
    <property type="project" value="UniProtKB-KW"/>
</dbReference>
<dbReference type="SUPFAM" id="SSF48350">
    <property type="entry name" value="GTPase activation domain, GAP"/>
    <property type="match status" value="1"/>
</dbReference>
<protein>
    <recommendedName>
        <fullName evidence="3">Rho-GAP domain-containing protein</fullName>
    </recommendedName>
</protein>
<evidence type="ECO:0000313" key="4">
    <source>
        <dbReference type="Ensembl" id="ENSACAP00000037952.1"/>
    </source>
</evidence>
<proteinExistence type="predicted"/>
<dbReference type="AlphaFoldDB" id="A0A803TRW2"/>
<name>A0A803TRW2_ANOCA</name>
<dbReference type="Gene3D" id="1.10.555.10">
    <property type="entry name" value="Rho GTPase activation protein"/>
    <property type="match status" value="1"/>
</dbReference>
<dbReference type="PANTHER" id="PTHR15228:SF20">
    <property type="entry name" value="RHO GTPASE-ACTIVATING PROTEIN 25"/>
    <property type="match status" value="1"/>
</dbReference>
<evidence type="ECO:0000313" key="5">
    <source>
        <dbReference type="Proteomes" id="UP000001646"/>
    </source>
</evidence>
<feature type="compositionally biased region" description="Basic and acidic residues" evidence="2">
    <location>
        <begin position="178"/>
        <end position="195"/>
    </location>
</feature>
<keyword evidence="5" id="KW-1185">Reference proteome</keyword>
<sequence>MSVENLATVFGVNLIRPKVEDPVTIMKGTPQIQRVVAALIRGHERFFPPSKDQRPPLPQQANDPAKNPGPRNAVGWDAVPFPAASGSGTLWEAVSDSTDDGEPSGRGPSAEGHGELPARAAPEPRKRTQTLPNRKCFGTVPGLGENDIFRSSFWTSSSSLAQLHPGPDPDPEQNGITELERELEAQKKDYEEQMARGRGPKLDSSLRGTASESELRGGNFAH</sequence>
<accession>A0A803TRW2</accession>
<dbReference type="GO" id="GO:0051056">
    <property type="term" value="P:regulation of small GTPase mediated signal transduction"/>
    <property type="evidence" value="ECO:0007669"/>
    <property type="project" value="UniProtKB-ARBA"/>
</dbReference>
<organism evidence="4 5">
    <name type="scientific">Anolis carolinensis</name>
    <name type="common">Green anole</name>
    <name type="synonym">American chameleon</name>
    <dbReference type="NCBI Taxonomy" id="28377"/>
    <lineage>
        <taxon>Eukaryota</taxon>
        <taxon>Metazoa</taxon>
        <taxon>Chordata</taxon>
        <taxon>Craniata</taxon>
        <taxon>Vertebrata</taxon>
        <taxon>Euteleostomi</taxon>
        <taxon>Lepidosauria</taxon>
        <taxon>Squamata</taxon>
        <taxon>Bifurcata</taxon>
        <taxon>Unidentata</taxon>
        <taxon>Episquamata</taxon>
        <taxon>Toxicofera</taxon>
        <taxon>Iguania</taxon>
        <taxon>Dactyloidae</taxon>
        <taxon>Anolis</taxon>
    </lineage>
</organism>
<dbReference type="GO" id="GO:0007165">
    <property type="term" value="P:signal transduction"/>
    <property type="evidence" value="ECO:0007669"/>
    <property type="project" value="InterPro"/>
</dbReference>
<dbReference type="Ensembl" id="ENSACAT00000053743.1">
    <property type="protein sequence ID" value="ENSACAP00000037952.1"/>
    <property type="gene ID" value="ENSACAG00000037295.1"/>
</dbReference>
<feature type="compositionally biased region" description="Basic and acidic residues" evidence="2">
    <location>
        <begin position="112"/>
        <end position="126"/>
    </location>
</feature>
<dbReference type="PROSITE" id="PS50238">
    <property type="entry name" value="RHOGAP"/>
    <property type="match status" value="1"/>
</dbReference>
<reference evidence="4" key="3">
    <citation type="submission" date="2025-09" db="UniProtKB">
        <authorList>
            <consortium name="Ensembl"/>
        </authorList>
    </citation>
    <scope>IDENTIFICATION</scope>
</reference>
<dbReference type="InParanoid" id="A0A803TRW2"/>
<feature type="region of interest" description="Disordered" evidence="2">
    <location>
        <begin position="46"/>
        <end position="139"/>
    </location>
</feature>
<keyword evidence="1" id="KW-0343">GTPase activation</keyword>
<dbReference type="Proteomes" id="UP000001646">
    <property type="component" value="Unplaced"/>
</dbReference>
<dbReference type="InterPro" id="IPR000198">
    <property type="entry name" value="RhoGAP_dom"/>
</dbReference>
<dbReference type="PANTHER" id="PTHR15228">
    <property type="entry name" value="SPERMATHECAL PHYSIOLOGY VARIANT"/>
    <property type="match status" value="1"/>
</dbReference>
<feature type="region of interest" description="Disordered" evidence="2">
    <location>
        <begin position="158"/>
        <end position="222"/>
    </location>
</feature>
<reference evidence="4" key="1">
    <citation type="submission" date="2009-12" db="EMBL/GenBank/DDBJ databases">
        <title>The Genome Sequence of Anolis carolinensis (Green Anole Lizard).</title>
        <authorList>
            <consortium name="The Genome Sequencing Platform"/>
            <person name="Di Palma F."/>
            <person name="Alfoldi J."/>
            <person name="Heiman D."/>
            <person name="Young S."/>
            <person name="Grabherr M."/>
            <person name="Johnson J."/>
            <person name="Lander E.S."/>
            <person name="Lindblad-Toh K."/>
        </authorList>
    </citation>
    <scope>NUCLEOTIDE SEQUENCE [LARGE SCALE GENOMIC DNA]</scope>
    <source>
        <strain evidence="4">JBL SC #1</strain>
    </source>
</reference>
<evidence type="ECO:0000256" key="1">
    <source>
        <dbReference type="ARBA" id="ARBA00022468"/>
    </source>
</evidence>
<reference evidence="4" key="2">
    <citation type="submission" date="2025-08" db="UniProtKB">
        <authorList>
            <consortium name="Ensembl"/>
        </authorList>
    </citation>
    <scope>IDENTIFICATION</scope>
</reference>